<dbReference type="GO" id="GO:0005524">
    <property type="term" value="F:ATP binding"/>
    <property type="evidence" value="ECO:0007669"/>
    <property type="project" value="InterPro"/>
</dbReference>
<dbReference type="PANTHER" id="PTHR30153">
    <property type="entry name" value="REPLICATIVE DNA HELICASE DNAB"/>
    <property type="match status" value="1"/>
</dbReference>
<dbReference type="GeneID" id="19526410"/>
<dbReference type="Pfam" id="PF03796">
    <property type="entry name" value="DnaB_C"/>
    <property type="match status" value="1"/>
</dbReference>
<keyword evidence="3" id="KW-0347">Helicase</keyword>
<proteinExistence type="predicted"/>
<dbReference type="PROSITE" id="PS51199">
    <property type="entry name" value="SF4_HELICASE"/>
    <property type="match status" value="1"/>
</dbReference>
<dbReference type="RefSeq" id="YP_009037010.1">
    <property type="nucleotide sequence ID" value="NC_024216.1"/>
</dbReference>
<feature type="domain" description="SF4 helicase" evidence="2">
    <location>
        <begin position="168"/>
        <end position="377"/>
    </location>
</feature>
<dbReference type="Gene3D" id="3.40.50.300">
    <property type="entry name" value="P-loop containing nucleotide triphosphate hydrolases"/>
    <property type="match status" value="1"/>
</dbReference>
<dbReference type="GO" id="GO:0003678">
    <property type="term" value="F:DNA helicase activity"/>
    <property type="evidence" value="ECO:0007669"/>
    <property type="project" value="InterPro"/>
</dbReference>
<dbReference type="EMBL" id="KJ489397">
    <property type="protein sequence ID" value="AHZ09544.1"/>
    <property type="molecule type" value="Genomic_DNA"/>
</dbReference>
<accession>A0A024AZ09</accession>
<evidence type="ECO:0000313" key="3">
    <source>
        <dbReference type="EMBL" id="AHZ09544.1"/>
    </source>
</evidence>
<reference evidence="4" key="1">
    <citation type="submission" date="2014-09" db="EMBL/GenBank/DDBJ databases">
        <authorList>
            <person name="Sauder A.B."/>
            <person name="McKenzie Q.R."/>
            <person name="Temple L.M."/>
            <person name="Alexis B.K."/>
            <person name="Al-Atrache Z."/>
            <person name="Lewis L.O."/>
            <person name="Loesser-Casey K.E."/>
            <person name="Mitchell K.J."/>
        </authorList>
    </citation>
    <scope>NUCLEOTIDE SEQUENCE [LARGE SCALE GENOMIC DNA]</scope>
</reference>
<dbReference type="SUPFAM" id="SSF52540">
    <property type="entry name" value="P-loop containing nucleoside triphosphate hydrolases"/>
    <property type="match status" value="1"/>
</dbReference>
<keyword evidence="4" id="KW-1185">Reference proteome</keyword>
<keyword evidence="3" id="KW-0067">ATP-binding</keyword>
<sequence length="496" mass="56344">MVKPMVKEILRKAIMHPAFAKEILPIIPKSALDNDNMSIELAQVLRLFYQTNSASITEAALTTLVEAKLDRQKADAEKQQEYFDTISELYDIRDSSDDEVIDEALSKHIKRYMRIELLKKAAMKLDDEVFQDKLADELRYILSLDITGGNDKIINVIDDKEYKRRLLETVQSNTIPTGFKELDRLNGGGLAKGELGLVSALSGSGKTLFLTNLATSYVKQGYNVLFIALEELENRMVLRFEQAMLSQSRADIITNGVLNEDAFERRQRFYEKYRDNFGNLFFARYSPRTVTPFTIEQLISDVLLRKGVQLDIVIIDYPELLRNPNATGNEAEDGGRLFEEVRRIAQDYNVLMWTASQLNRSAYNAVTRTSEHMEGSIRKKNATELVLVVNQTPEEYEAGFVRLYADKVRNPPDGVYDKMLGFVVDGKRQLIRDYEPDPYDPNKISPEKLEHQRILKEVEDQRNSLGINKGGGDKGNKPPMPNLSDEINKALAGGAK</sequence>
<feature type="region of interest" description="Disordered" evidence="1">
    <location>
        <begin position="458"/>
        <end position="496"/>
    </location>
</feature>
<organism evidence="3 4">
    <name type="scientific">Bacillus phage CAM003</name>
    <dbReference type="NCBI Taxonomy" id="1486657"/>
    <lineage>
        <taxon>Viruses</taxon>
        <taxon>Duplodnaviria</taxon>
        <taxon>Heunggongvirae</taxon>
        <taxon>Uroviricota</taxon>
        <taxon>Caudoviricetes</taxon>
        <taxon>Herelleviridae</taxon>
        <taxon>Bastillevirinae</taxon>
        <taxon>Bastillevirus</taxon>
        <taxon>Bastillevirus CAM003</taxon>
    </lineage>
</organism>
<keyword evidence="3" id="KW-0547">Nucleotide-binding</keyword>
<evidence type="ECO:0000259" key="2">
    <source>
        <dbReference type="PROSITE" id="PS51199"/>
    </source>
</evidence>
<evidence type="ECO:0000256" key="1">
    <source>
        <dbReference type="SAM" id="MobiDB-lite"/>
    </source>
</evidence>
<evidence type="ECO:0000313" key="4">
    <source>
        <dbReference type="Proteomes" id="UP000026902"/>
    </source>
</evidence>
<dbReference type="PANTHER" id="PTHR30153:SF2">
    <property type="entry name" value="REPLICATIVE DNA HELICASE"/>
    <property type="match status" value="1"/>
</dbReference>
<name>A0A024AZ09_9CAUD</name>
<keyword evidence="3" id="KW-0378">Hydrolase</keyword>
<dbReference type="GO" id="GO:0006260">
    <property type="term" value="P:DNA replication"/>
    <property type="evidence" value="ECO:0007669"/>
    <property type="project" value="InterPro"/>
</dbReference>
<dbReference type="KEGG" id="vg:19526410"/>
<protein>
    <submittedName>
        <fullName evidence="3">DNA helicase II</fullName>
    </submittedName>
</protein>
<dbReference type="Proteomes" id="UP000026902">
    <property type="component" value="Segment"/>
</dbReference>
<dbReference type="InterPro" id="IPR007694">
    <property type="entry name" value="DNA_helicase_DnaB-like_C"/>
</dbReference>
<dbReference type="InterPro" id="IPR027417">
    <property type="entry name" value="P-loop_NTPase"/>
</dbReference>